<dbReference type="Proteomes" id="UP000006426">
    <property type="component" value="Plasmid pmppla107"/>
</dbReference>
<dbReference type="RefSeq" id="WP_005742426.1">
    <property type="nucleotide sequence ID" value="NZ_CP031226.1"/>
</dbReference>
<dbReference type="AlphaFoldDB" id="A0AAD0M5S4"/>
<accession>A0AAD0M5S4</accession>
<sequence length="543" mass="55725">MSIVMFILGLILLGLLALTAHSISGMFVAMNDLSLTSRERQIDLIWESGISSQMVQAGPNGEYVAPLGTALTSSTGTVIGHTIPSTTPGPRLNTKGFAPRYCALGRGSLSGGSNQAVTLSIDSTYSVETVNVGGIDYVARSTDVAGMQRGNTSVLGFIISPLEKSDSLSCANIAYDAQTGAYSTPGIVSKVIPLFGANGGTLSAAEGINRSSSQFIDASPYDSLNDALAPYLNNPPRRLILNLPARNAGYQLKSDLSFGRQTESDAELVITGAGAAKAEISGGYSFSVSNARVVLSNVALEASLSATDATVSLASSSVGSVIAKHSELILDGANEINGKVSLDNSKVDQDAGLALNYASSTTGAVDLVQSSWRARASTISVNGSSQYGVWLDQGSRMSLQGATVQLQGTFGQGIRVGFDSVLSSIDSTMSFAGSATSFLDIKGRAVVTGGLAYSSGSLSNGAVLRDGASILLDNGQQWFSTGSTPQVGVNDLGALSVAGSSAIVGGGACWQGYLFAESTAGQVTNNNNENMQGRVTASWSCSQ</sequence>
<geneLocation type="plasmid" evidence="2">
    <name>pmppla107</name>
</geneLocation>
<protein>
    <submittedName>
        <fullName evidence="1">Uncharacterized protein</fullName>
    </submittedName>
</protein>
<proteinExistence type="predicted"/>
<dbReference type="GeneID" id="39474598"/>
<dbReference type="EMBL" id="CP031226">
    <property type="protein sequence ID" value="AXH59402.1"/>
    <property type="molecule type" value="Genomic_DNA"/>
</dbReference>
<gene>
    <name evidence="1" type="ORF">PLA107_029695</name>
</gene>
<organism evidence="1 2">
    <name type="scientific">Pseudomonas amygdali pv. lachrymans str. M301315</name>
    <dbReference type="NCBI Taxonomy" id="629260"/>
    <lineage>
        <taxon>Bacteria</taxon>
        <taxon>Pseudomonadati</taxon>
        <taxon>Pseudomonadota</taxon>
        <taxon>Gammaproteobacteria</taxon>
        <taxon>Pseudomonadales</taxon>
        <taxon>Pseudomonadaceae</taxon>
        <taxon>Pseudomonas</taxon>
        <taxon>Pseudomonas amygdali</taxon>
    </lineage>
</organism>
<keyword evidence="1" id="KW-0614">Plasmid</keyword>
<reference evidence="1 2" key="1">
    <citation type="journal article" date="2011" name="PLoS Pathog.">
        <title>Dynamic evolution of pathogenicity revealed by sequencing and comparative genomics of 19 Pseudomonas syringae isolates.</title>
        <authorList>
            <person name="Baltrus D.A."/>
            <person name="Nishimura M.T."/>
            <person name="Romanchuk A."/>
            <person name="Chang J.H."/>
            <person name="Mukhtar M.S."/>
            <person name="Cherkis K."/>
            <person name="Roach J."/>
            <person name="Grant S.R."/>
            <person name="Jones C.D."/>
            <person name="Dangl J.L."/>
        </authorList>
    </citation>
    <scope>NUCLEOTIDE SEQUENCE [LARGE SCALE GENOMIC DNA]</scope>
    <source>
        <strain evidence="1 2">M301315</strain>
    </source>
</reference>
<evidence type="ECO:0000313" key="2">
    <source>
        <dbReference type="Proteomes" id="UP000006426"/>
    </source>
</evidence>
<evidence type="ECO:0000313" key="1">
    <source>
        <dbReference type="EMBL" id="AXH59402.1"/>
    </source>
</evidence>
<name>A0AAD0M5S4_PSEAV</name>